<sequence length="222" mass="25000">MREREIITEAIASEITVGFELEIVVPGARTFSSQIDDLEPGTLEQLAPQIERIVAKYGLGRMDEQSVKPNDDDLDTHFGAEFDIGLIKNADGHSQTRLTATPPNFTKVAQIVKEFLDNGAYTNETCGFHVHFGLGQLEKTSSMDTTWFTAYFIESGLFKNYRKYKGIPQYDESEYASLNELQGSVDEFRGSLDSLTAKENKLAFAHQQTVDKLHRGLFNKYN</sequence>
<dbReference type="AlphaFoldDB" id="A0A383DGW6"/>
<organism evidence="1">
    <name type="scientific">marine metagenome</name>
    <dbReference type="NCBI Taxonomy" id="408172"/>
    <lineage>
        <taxon>unclassified sequences</taxon>
        <taxon>metagenomes</taxon>
        <taxon>ecological metagenomes</taxon>
    </lineage>
</organism>
<reference evidence="1" key="1">
    <citation type="submission" date="2018-05" db="EMBL/GenBank/DDBJ databases">
        <authorList>
            <person name="Lanie J.A."/>
            <person name="Ng W.-L."/>
            <person name="Kazmierczak K.M."/>
            <person name="Andrzejewski T.M."/>
            <person name="Davidsen T.M."/>
            <person name="Wayne K.J."/>
            <person name="Tettelin H."/>
            <person name="Glass J.I."/>
            <person name="Rusch D."/>
            <person name="Podicherti R."/>
            <person name="Tsui H.-C.T."/>
            <person name="Winkler M.E."/>
        </authorList>
    </citation>
    <scope>NUCLEOTIDE SEQUENCE</scope>
</reference>
<feature type="non-terminal residue" evidence="1">
    <location>
        <position position="222"/>
    </location>
</feature>
<accession>A0A383DGW6</accession>
<proteinExistence type="predicted"/>
<gene>
    <name evidence="1" type="ORF">METZ01_LOCUS496414</name>
</gene>
<evidence type="ECO:0008006" key="2">
    <source>
        <dbReference type="Google" id="ProtNLM"/>
    </source>
</evidence>
<dbReference type="EMBL" id="UINC01217108">
    <property type="protein sequence ID" value="SVE43560.1"/>
    <property type="molecule type" value="Genomic_DNA"/>
</dbReference>
<evidence type="ECO:0000313" key="1">
    <source>
        <dbReference type="EMBL" id="SVE43560.1"/>
    </source>
</evidence>
<protein>
    <recommendedName>
        <fullName evidence="2">Amidoligase enzyme</fullName>
    </recommendedName>
</protein>
<name>A0A383DGW6_9ZZZZ</name>